<dbReference type="Pfam" id="PF13452">
    <property type="entry name" value="FAS1_DH_region"/>
    <property type="match status" value="1"/>
</dbReference>
<evidence type="ECO:0000259" key="2">
    <source>
        <dbReference type="Pfam" id="PF13452"/>
    </source>
</evidence>
<dbReference type="SUPFAM" id="SSF54637">
    <property type="entry name" value="Thioesterase/thiol ester dehydrase-isomerase"/>
    <property type="match status" value="2"/>
</dbReference>
<feature type="domain" description="FAS1-like dehydratase" evidence="2">
    <location>
        <begin position="10"/>
        <end position="137"/>
    </location>
</feature>
<name>A0A1L3ZWA0_9SPHN</name>
<dbReference type="EMBL" id="CP018221">
    <property type="protein sequence ID" value="API59908.1"/>
    <property type="molecule type" value="Genomic_DNA"/>
</dbReference>
<dbReference type="KEGG" id="sphj:BSL82_11790"/>
<dbReference type="GO" id="GO:0006635">
    <property type="term" value="P:fatty acid beta-oxidation"/>
    <property type="evidence" value="ECO:0007669"/>
    <property type="project" value="TreeGrafter"/>
</dbReference>
<dbReference type="Proteomes" id="UP000182063">
    <property type="component" value="Chromosome"/>
</dbReference>
<dbReference type="GO" id="GO:0003857">
    <property type="term" value="F:(3S)-3-hydroxyacyl-CoA dehydrogenase (NAD+) activity"/>
    <property type="evidence" value="ECO:0007669"/>
    <property type="project" value="TreeGrafter"/>
</dbReference>
<dbReference type="Gene3D" id="3.10.129.10">
    <property type="entry name" value="Hotdog Thioesterase"/>
    <property type="match status" value="2"/>
</dbReference>
<dbReference type="PANTHER" id="PTHR13078">
    <property type="entry name" value="PEROXISOMAL MULTIFUNCTIONAL ENZYME TYPE 2-RELATED"/>
    <property type="match status" value="1"/>
</dbReference>
<proteinExistence type="predicted"/>
<keyword evidence="4" id="KW-1185">Reference proteome</keyword>
<protein>
    <recommendedName>
        <fullName evidence="2">FAS1-like dehydratase domain-containing protein</fullName>
    </recommendedName>
</protein>
<dbReference type="STRING" id="1921510.BSL82_11790"/>
<dbReference type="RefSeq" id="WP_072597698.1">
    <property type="nucleotide sequence ID" value="NZ_CP018221.1"/>
</dbReference>
<evidence type="ECO:0000256" key="1">
    <source>
        <dbReference type="SAM" id="MobiDB-lite"/>
    </source>
</evidence>
<dbReference type="PANTHER" id="PTHR13078:SF56">
    <property type="entry name" value="PEROXISOMAL MULTIFUNCTIONAL ENZYME TYPE 2"/>
    <property type="match status" value="1"/>
</dbReference>
<dbReference type="GO" id="GO:0004300">
    <property type="term" value="F:enoyl-CoA hydratase activity"/>
    <property type="evidence" value="ECO:0007669"/>
    <property type="project" value="TreeGrafter"/>
</dbReference>
<dbReference type="GO" id="GO:0044594">
    <property type="term" value="F:17-beta-hydroxysteroid dehydrogenase (NAD+) activity"/>
    <property type="evidence" value="ECO:0007669"/>
    <property type="project" value="TreeGrafter"/>
</dbReference>
<dbReference type="InterPro" id="IPR029069">
    <property type="entry name" value="HotDog_dom_sf"/>
</dbReference>
<feature type="region of interest" description="Disordered" evidence="1">
    <location>
        <begin position="150"/>
        <end position="171"/>
    </location>
</feature>
<evidence type="ECO:0000313" key="3">
    <source>
        <dbReference type="EMBL" id="API59908.1"/>
    </source>
</evidence>
<gene>
    <name evidence="3" type="ORF">BSL82_11790</name>
</gene>
<reference evidence="4" key="1">
    <citation type="submission" date="2016-11" db="EMBL/GenBank/DDBJ databases">
        <title>Complete Genome Sequence of alachlor-degrading Sphingomonas sp. strain JJ-A5.</title>
        <authorList>
            <person name="Lee H."/>
            <person name="Ka J.-O."/>
        </authorList>
    </citation>
    <scope>NUCLEOTIDE SEQUENCE [LARGE SCALE GENOMIC DNA]</scope>
    <source>
        <strain evidence="4">JJ-A5</strain>
    </source>
</reference>
<dbReference type="InterPro" id="IPR039569">
    <property type="entry name" value="FAS1-like_DH_region"/>
</dbReference>
<organism evidence="3 4">
    <name type="scientific">Tardibacter chloracetimidivorans</name>
    <dbReference type="NCBI Taxonomy" id="1921510"/>
    <lineage>
        <taxon>Bacteria</taxon>
        <taxon>Pseudomonadati</taxon>
        <taxon>Pseudomonadota</taxon>
        <taxon>Alphaproteobacteria</taxon>
        <taxon>Sphingomonadales</taxon>
        <taxon>Sphingomonadaceae</taxon>
        <taxon>Tardibacter</taxon>
    </lineage>
</organism>
<dbReference type="AlphaFoldDB" id="A0A1L3ZWA0"/>
<sequence length="283" mass="30171">MLNFDAVKAWPFEELQEGYTRQDAARFARACGVGLPGPLHDREARYGADSAGFHVLPMYAIMLGLGDMWTKAPGTGIDWTKTVHAEEAIRMHGALPEAATVRARRSVDAVYDKGPGRGALMYESNRLFTADGAPIATVSVGTFLLGDGGFGPGDPGAPPAPRAAPQGRAPDRSIELATARDPDPLYLLGPEFVAAVGVPVPDGEAMLRGVCSFGMAGRAAMGLVCDSDPARFRGLGVRYAGPIMTGETIRLDLWIEEEGCASFVMRVVERDVIVLKNGFIEYS</sequence>
<evidence type="ECO:0000313" key="4">
    <source>
        <dbReference type="Proteomes" id="UP000182063"/>
    </source>
</evidence>
<accession>A0A1L3ZWA0</accession>